<protein>
    <submittedName>
        <fullName evidence="1">Uncharacterized protein</fullName>
    </submittedName>
</protein>
<dbReference type="STRING" id="633440.SAMN05421869_1128"/>
<dbReference type="AlphaFoldDB" id="A0A1G8VZY2"/>
<evidence type="ECO:0000313" key="2">
    <source>
        <dbReference type="Proteomes" id="UP000199202"/>
    </source>
</evidence>
<dbReference type="EMBL" id="FNDJ01000012">
    <property type="protein sequence ID" value="SDJ71681.1"/>
    <property type="molecule type" value="Genomic_DNA"/>
</dbReference>
<dbReference type="RefSeq" id="WP_090936110.1">
    <property type="nucleotide sequence ID" value="NZ_FNDJ01000012.1"/>
</dbReference>
<name>A0A1G8VZY2_9ACTN</name>
<dbReference type="OrthoDB" id="3527508at2"/>
<dbReference type="Proteomes" id="UP000199202">
    <property type="component" value="Unassembled WGS sequence"/>
</dbReference>
<proteinExistence type="predicted"/>
<organism evidence="1 2">
    <name type="scientific">Nonomuraea jiangxiensis</name>
    <dbReference type="NCBI Taxonomy" id="633440"/>
    <lineage>
        <taxon>Bacteria</taxon>
        <taxon>Bacillati</taxon>
        <taxon>Actinomycetota</taxon>
        <taxon>Actinomycetes</taxon>
        <taxon>Streptosporangiales</taxon>
        <taxon>Streptosporangiaceae</taxon>
        <taxon>Nonomuraea</taxon>
    </lineage>
</organism>
<accession>A0A1G8VZY2</accession>
<keyword evidence="2" id="KW-1185">Reference proteome</keyword>
<evidence type="ECO:0000313" key="1">
    <source>
        <dbReference type="EMBL" id="SDJ71681.1"/>
    </source>
</evidence>
<reference evidence="1 2" key="1">
    <citation type="submission" date="2016-10" db="EMBL/GenBank/DDBJ databases">
        <authorList>
            <person name="de Groot N.N."/>
        </authorList>
    </citation>
    <scope>NUCLEOTIDE SEQUENCE [LARGE SCALE GENOMIC DNA]</scope>
    <source>
        <strain evidence="1 2">CGMCC 4.6533</strain>
    </source>
</reference>
<sequence length="212" mass="22408">MDSLKAMWATVPPATPDDLAGARQRLLDGMRARPGAGTARRRVVTVPRLVVAAGVVAAVSVASAVITPGTPAYAVGENPDGTITVTVNELRDPEGLEADLEAAGIKADVTYLAPNTRCEGPRFASVDGKYDGPPFDTPEEMRRAHEGWRSAKATRPISVRTIGIHPEHIQPNETLVLEFRENQNSDVPWTLGAFLARAGAPVQPCTPVASAG</sequence>
<gene>
    <name evidence="1" type="ORF">SAMN05421869_1128</name>
</gene>